<organism evidence="1 2">
    <name type="scientific">Knoellia subterranea KCTC 19937</name>
    <dbReference type="NCBI Taxonomy" id="1385521"/>
    <lineage>
        <taxon>Bacteria</taxon>
        <taxon>Bacillati</taxon>
        <taxon>Actinomycetota</taxon>
        <taxon>Actinomycetes</taxon>
        <taxon>Micrococcales</taxon>
        <taxon>Intrasporangiaceae</taxon>
        <taxon>Knoellia</taxon>
    </lineage>
</organism>
<dbReference type="OrthoDB" id="4833260at2"/>
<reference evidence="1 2" key="1">
    <citation type="submission" date="2013-08" db="EMBL/GenBank/DDBJ databases">
        <title>The genome sequence of Knoellia subterranea.</title>
        <authorList>
            <person name="Zhu W."/>
            <person name="Wang G."/>
        </authorList>
    </citation>
    <scope>NUCLEOTIDE SEQUENCE [LARGE SCALE GENOMIC DNA]</scope>
    <source>
        <strain evidence="1 2">KCTC 19937</strain>
    </source>
</reference>
<dbReference type="Proteomes" id="UP000030011">
    <property type="component" value="Unassembled WGS sequence"/>
</dbReference>
<comment type="caution">
    <text evidence="1">The sequence shown here is derived from an EMBL/GenBank/DDBJ whole genome shotgun (WGS) entry which is preliminary data.</text>
</comment>
<evidence type="ECO:0000313" key="2">
    <source>
        <dbReference type="Proteomes" id="UP000030011"/>
    </source>
</evidence>
<proteinExistence type="predicted"/>
<evidence type="ECO:0000313" key="1">
    <source>
        <dbReference type="EMBL" id="KGN36840.1"/>
    </source>
</evidence>
<dbReference type="AlphaFoldDB" id="A0A0A0JHB8"/>
<sequence length="148" mass="16336">MTTAVALAGCGVFGPTEPASELVVRWSENDHPELSPVGPTPPSLRTHLIDTSQKRDELLDHLPPSIPRAELSTIQRIDLGRYVIVLGSYGKCTETSHLELDDEVLTFVIERDEGVDCAVAPVQVEVWSLNREDLPTPIRFRDQRGNPA</sequence>
<protein>
    <submittedName>
        <fullName evidence="1">Uncharacterized protein</fullName>
    </submittedName>
</protein>
<accession>A0A0A0JHB8</accession>
<dbReference type="RefSeq" id="WP_035906160.1">
    <property type="nucleotide sequence ID" value="NZ_AVPK01000008.1"/>
</dbReference>
<gene>
    <name evidence="1" type="ORF">N803_17270</name>
</gene>
<name>A0A0A0JHB8_9MICO</name>
<keyword evidence="2" id="KW-1185">Reference proteome</keyword>
<dbReference type="EMBL" id="AVPK01000008">
    <property type="protein sequence ID" value="KGN36840.1"/>
    <property type="molecule type" value="Genomic_DNA"/>
</dbReference>